<organism evidence="8">
    <name type="scientific">groundwater metagenome</name>
    <dbReference type="NCBI Taxonomy" id="717931"/>
    <lineage>
        <taxon>unclassified sequences</taxon>
        <taxon>metagenomes</taxon>
        <taxon>ecological metagenomes</taxon>
    </lineage>
</organism>
<evidence type="ECO:0000256" key="3">
    <source>
        <dbReference type="ARBA" id="ARBA00022723"/>
    </source>
</evidence>
<sequence>MKFKIALIQGDGIGKEVMAEGKKVVDAVSEKLNFEISWNEYDFGAERYLKEGKTLTEDDLKELSKNKGIYFSAIGDPRVKPGILEKGILLAMRFYFDEYVNLRPIKFFEGVQEILKNKTAKDINFYAVRENTEDFYVGIGSNEAKKKHKDEFEILRNLYNVKFNLDIESDKDEVAYQLGILSKKGCERIIRYAFELAKRKNFDLVTSVDKANVLNFYAVWRKAFDEISKEYTNNGIKSEYLYVDVASMFFVLKPERFKVLAIPNMFGDILTDLGAGICGGLGTAASGNINPNGISMFEPIHGSAPDIAGKGIANPTGQILAGAMMLDELKKSDAADMIIKAVEDVLREGKVRTPDLRGSAKTADMGNEVLRKINEM</sequence>
<dbReference type="EMBL" id="CCXY01000275">
    <property type="protein sequence ID" value="CEG13217.1"/>
    <property type="molecule type" value="Genomic_DNA"/>
</dbReference>
<evidence type="ECO:0000313" key="8">
    <source>
        <dbReference type="EMBL" id="CEG13217.1"/>
    </source>
</evidence>
<keyword evidence="4 8" id="KW-0560">Oxidoreductase</keyword>
<accession>A0A098EB28</accession>
<dbReference type="EC" id="1.1.1.85" evidence="8"/>
<dbReference type="SUPFAM" id="SSF53659">
    <property type="entry name" value="Isocitrate/Isopropylmalate dehydrogenase-like"/>
    <property type="match status" value="1"/>
</dbReference>
<keyword evidence="5" id="KW-0520">NAD</keyword>
<protein>
    <submittedName>
        <fullName evidence="8">3-isopropylmalate dehydrogenase</fullName>
        <ecNumber evidence="8">1.1.1.85</ecNumber>
    </submittedName>
</protein>
<dbReference type="SMART" id="SM01329">
    <property type="entry name" value="Iso_dh"/>
    <property type="match status" value="1"/>
</dbReference>
<dbReference type="GO" id="GO:0003862">
    <property type="term" value="F:3-isopropylmalate dehydrogenase activity"/>
    <property type="evidence" value="ECO:0007669"/>
    <property type="project" value="UniProtKB-EC"/>
</dbReference>
<dbReference type="Gene3D" id="3.40.718.10">
    <property type="entry name" value="Isopropylmalate Dehydrogenase"/>
    <property type="match status" value="1"/>
</dbReference>
<comment type="cofactor">
    <cofactor evidence="2">
        <name>Mg(2+)</name>
        <dbReference type="ChEBI" id="CHEBI:18420"/>
    </cofactor>
</comment>
<dbReference type="AlphaFoldDB" id="A0A098EB28"/>
<evidence type="ECO:0000256" key="1">
    <source>
        <dbReference type="ARBA" id="ARBA00001936"/>
    </source>
</evidence>
<keyword evidence="6" id="KW-0464">Manganese</keyword>
<comment type="cofactor">
    <cofactor evidence="1">
        <name>Mn(2+)</name>
        <dbReference type="ChEBI" id="CHEBI:29035"/>
    </cofactor>
</comment>
<name>A0A098EB28_9ZZZZ</name>
<gene>
    <name evidence="8" type="primary">leuB</name>
    <name evidence="8" type="ORF">MSIBF_A3460004</name>
</gene>
<feature type="domain" description="Isopropylmalate dehydrogenase-like" evidence="7">
    <location>
        <begin position="4"/>
        <end position="369"/>
    </location>
</feature>
<evidence type="ECO:0000259" key="7">
    <source>
        <dbReference type="SMART" id="SM01329"/>
    </source>
</evidence>
<reference evidence="8" key="1">
    <citation type="submission" date="2014-09" db="EMBL/GenBank/DDBJ databases">
        <authorList>
            <person name="Probst J Alexander"/>
        </authorList>
    </citation>
    <scope>NUCLEOTIDE SEQUENCE</scope>
</reference>
<evidence type="ECO:0000256" key="2">
    <source>
        <dbReference type="ARBA" id="ARBA00001946"/>
    </source>
</evidence>
<keyword evidence="3" id="KW-0479">Metal-binding</keyword>
<dbReference type="InterPro" id="IPR024084">
    <property type="entry name" value="IsoPropMal-DH-like_dom"/>
</dbReference>
<dbReference type="PANTHER" id="PTHR43275">
    <property type="entry name" value="D-MALATE DEHYDROGENASE [DECARBOXYLATING]"/>
    <property type="match status" value="1"/>
</dbReference>
<evidence type="ECO:0000256" key="6">
    <source>
        <dbReference type="ARBA" id="ARBA00023211"/>
    </source>
</evidence>
<dbReference type="PANTHER" id="PTHR43275:SF1">
    <property type="entry name" value="D-MALATE DEHYDROGENASE [DECARBOXYLATING]"/>
    <property type="match status" value="1"/>
</dbReference>
<dbReference type="InterPro" id="IPR050501">
    <property type="entry name" value="ICDH/IPMDH"/>
</dbReference>
<dbReference type="GO" id="GO:0046872">
    <property type="term" value="F:metal ion binding"/>
    <property type="evidence" value="ECO:0007669"/>
    <property type="project" value="UniProtKB-KW"/>
</dbReference>
<proteinExistence type="predicted"/>
<dbReference type="Pfam" id="PF00180">
    <property type="entry name" value="Iso_dh"/>
    <property type="match status" value="1"/>
</dbReference>
<evidence type="ECO:0000256" key="5">
    <source>
        <dbReference type="ARBA" id="ARBA00023027"/>
    </source>
</evidence>
<evidence type="ECO:0000256" key="4">
    <source>
        <dbReference type="ARBA" id="ARBA00023002"/>
    </source>
</evidence>